<comment type="caution">
    <text evidence="9">The sequence shown here is derived from an EMBL/GenBank/DDBJ whole genome shotgun (WGS) entry which is preliminary data.</text>
</comment>
<dbReference type="InterPro" id="IPR019402">
    <property type="entry name" value="CWH43_N"/>
</dbReference>
<evidence type="ECO:0000256" key="2">
    <source>
        <dbReference type="ARBA" id="ARBA00006565"/>
    </source>
</evidence>
<keyword evidence="5 6" id="KW-0472">Membrane</keyword>
<dbReference type="Pfam" id="PF10277">
    <property type="entry name" value="Frag1"/>
    <property type="match status" value="1"/>
</dbReference>
<comment type="similarity">
    <text evidence="2">Belongs to the DRAM/TMEM150 family.</text>
</comment>
<name>A0AAN8X2E8_HALRR</name>
<protein>
    <submittedName>
        <fullName evidence="9">DNA damage-regulated autophagy modulator protein</fullName>
    </submittedName>
</protein>
<evidence type="ECO:0000256" key="1">
    <source>
        <dbReference type="ARBA" id="ARBA00004127"/>
    </source>
</evidence>
<accession>A0AAN8X2E8</accession>
<evidence type="ECO:0000313" key="10">
    <source>
        <dbReference type="Proteomes" id="UP001381693"/>
    </source>
</evidence>
<organism evidence="9 10">
    <name type="scientific">Halocaridina rubra</name>
    <name type="common">Hawaiian red shrimp</name>
    <dbReference type="NCBI Taxonomy" id="373956"/>
    <lineage>
        <taxon>Eukaryota</taxon>
        <taxon>Metazoa</taxon>
        <taxon>Ecdysozoa</taxon>
        <taxon>Arthropoda</taxon>
        <taxon>Crustacea</taxon>
        <taxon>Multicrustacea</taxon>
        <taxon>Malacostraca</taxon>
        <taxon>Eumalacostraca</taxon>
        <taxon>Eucarida</taxon>
        <taxon>Decapoda</taxon>
        <taxon>Pleocyemata</taxon>
        <taxon>Caridea</taxon>
        <taxon>Atyoidea</taxon>
        <taxon>Atyidae</taxon>
        <taxon>Halocaridina</taxon>
    </lineage>
</organism>
<dbReference type="Proteomes" id="UP001381693">
    <property type="component" value="Unassembled WGS sequence"/>
</dbReference>
<sequence>MAHIRLSLATVASICFVVGCVCASIAHAQFHGDDPTKWYPKDGGWVFHVTSTVSEWICAAAFSIFMLTLVDEFKTITMDPPQVYVSVESLAPTQYSDIGGPDQTTEDVQAILTQSSYIT</sequence>
<feature type="transmembrane region" description="Helical" evidence="6">
    <location>
        <begin position="44"/>
        <end position="70"/>
    </location>
</feature>
<evidence type="ECO:0000313" key="9">
    <source>
        <dbReference type="EMBL" id="KAK7076725.1"/>
    </source>
</evidence>
<feature type="signal peptide" evidence="7">
    <location>
        <begin position="1"/>
        <end position="23"/>
    </location>
</feature>
<dbReference type="AlphaFoldDB" id="A0AAN8X2E8"/>
<evidence type="ECO:0000256" key="3">
    <source>
        <dbReference type="ARBA" id="ARBA00022692"/>
    </source>
</evidence>
<feature type="domain" description="CWH43-like N-terminal" evidence="8">
    <location>
        <begin position="2"/>
        <end position="76"/>
    </location>
</feature>
<gene>
    <name evidence="9" type="primary">DRAM2_1</name>
    <name evidence="9" type="ORF">SK128_013976</name>
</gene>
<keyword evidence="3 6" id="KW-0812">Transmembrane</keyword>
<keyword evidence="7" id="KW-0732">Signal</keyword>
<keyword evidence="10" id="KW-1185">Reference proteome</keyword>
<keyword evidence="4 6" id="KW-1133">Transmembrane helix</keyword>
<proteinExistence type="inferred from homology"/>
<evidence type="ECO:0000256" key="5">
    <source>
        <dbReference type="ARBA" id="ARBA00023136"/>
    </source>
</evidence>
<dbReference type="PROSITE" id="PS51257">
    <property type="entry name" value="PROKAR_LIPOPROTEIN"/>
    <property type="match status" value="1"/>
</dbReference>
<dbReference type="PANTHER" id="PTHR21324:SF2">
    <property type="entry name" value="EG:22E5.9 PROTEIN"/>
    <property type="match status" value="1"/>
</dbReference>
<dbReference type="InterPro" id="IPR050911">
    <property type="entry name" value="DRAM/TMEM150_Autophagy_Mod"/>
</dbReference>
<dbReference type="PANTHER" id="PTHR21324">
    <property type="entry name" value="FASTING-INDUCIBLE INTEGRAL MEMBRANE PROTEIN TM6P1-RELATED"/>
    <property type="match status" value="1"/>
</dbReference>
<reference evidence="9 10" key="1">
    <citation type="submission" date="2023-11" db="EMBL/GenBank/DDBJ databases">
        <title>Halocaridina rubra genome assembly.</title>
        <authorList>
            <person name="Smith C."/>
        </authorList>
    </citation>
    <scope>NUCLEOTIDE SEQUENCE [LARGE SCALE GENOMIC DNA]</scope>
    <source>
        <strain evidence="9">EP-1</strain>
        <tissue evidence="9">Whole</tissue>
    </source>
</reference>
<evidence type="ECO:0000256" key="7">
    <source>
        <dbReference type="SAM" id="SignalP"/>
    </source>
</evidence>
<feature type="chain" id="PRO_5042880710" evidence="7">
    <location>
        <begin position="24"/>
        <end position="119"/>
    </location>
</feature>
<dbReference type="GO" id="GO:0012505">
    <property type="term" value="C:endomembrane system"/>
    <property type="evidence" value="ECO:0007669"/>
    <property type="project" value="UniProtKB-SubCell"/>
</dbReference>
<evidence type="ECO:0000256" key="4">
    <source>
        <dbReference type="ARBA" id="ARBA00022989"/>
    </source>
</evidence>
<dbReference type="EMBL" id="JAXCGZ010009565">
    <property type="protein sequence ID" value="KAK7076725.1"/>
    <property type="molecule type" value="Genomic_DNA"/>
</dbReference>
<evidence type="ECO:0000259" key="8">
    <source>
        <dbReference type="Pfam" id="PF10277"/>
    </source>
</evidence>
<comment type="subcellular location">
    <subcellularLocation>
        <location evidence="1">Endomembrane system</location>
        <topology evidence="1">Multi-pass membrane protein</topology>
    </subcellularLocation>
</comment>
<evidence type="ECO:0000256" key="6">
    <source>
        <dbReference type="SAM" id="Phobius"/>
    </source>
</evidence>